<dbReference type="GeneID" id="85194926"/>
<feature type="transmembrane region" description="Helical" evidence="1">
    <location>
        <begin position="117"/>
        <end position="135"/>
    </location>
</feature>
<name>A0AA96ZS78_9EURY</name>
<keyword evidence="1" id="KW-1133">Transmembrane helix</keyword>
<proteinExistence type="predicted"/>
<keyword evidence="1" id="KW-0812">Transmembrane</keyword>
<dbReference type="AlphaFoldDB" id="A0AA96ZS78"/>
<dbReference type="RefSeq" id="WP_316558143.1">
    <property type="nucleotide sequence ID" value="NZ_CP131059.1"/>
</dbReference>
<feature type="transmembrane region" description="Helical" evidence="1">
    <location>
        <begin position="59"/>
        <end position="78"/>
    </location>
</feature>
<dbReference type="Pfam" id="PF04018">
    <property type="entry name" value="VCA0040-like"/>
    <property type="match status" value="1"/>
</dbReference>
<dbReference type="InterPro" id="IPR007163">
    <property type="entry name" value="VCA0040-like"/>
</dbReference>
<dbReference type="KEGG" id="mehf:MmiHf6_04380"/>
<feature type="transmembrane region" description="Helical" evidence="1">
    <location>
        <begin position="12"/>
        <end position="39"/>
    </location>
</feature>
<dbReference type="PANTHER" id="PTHR37308">
    <property type="entry name" value="INTEGRAL MEMBRANE PROTEIN"/>
    <property type="match status" value="1"/>
</dbReference>
<keyword evidence="1" id="KW-0472">Membrane</keyword>
<gene>
    <name evidence="2" type="ORF">MmiHf6_04380</name>
</gene>
<evidence type="ECO:0008006" key="4">
    <source>
        <dbReference type="Google" id="ProtNLM"/>
    </source>
</evidence>
<dbReference type="Proteomes" id="UP001302978">
    <property type="component" value="Chromosome"/>
</dbReference>
<sequence>MEKNYLDWIIRFVKGIFIGTGFILPGVSGGALAAVFGIYERAISFIAHMSRDFVKNVLFFIPVGLGMLFGVMLLSYPLSYLLENYFAPTMWFFIGAIAGTLPLMWKQAGEKGREPKHIVIMIIALILGFLFMYFSARLIDGQMPLNFGTWILAGAIIALGVLVPGLSPTNFLLFMGMYDGMVTGFKTLDLSILIPMAIGGAVCLLIFAKVVNKLFEKAYAGLFHAIFGIVVASTLMIIPTDYNYFSLGALVCAAACIVGIALGLWMSALEKKYKPAESESE</sequence>
<protein>
    <recommendedName>
        <fullName evidence="4">DUF368 domain-containing protein</fullName>
    </recommendedName>
</protein>
<keyword evidence="3" id="KW-1185">Reference proteome</keyword>
<feature type="transmembrane region" description="Helical" evidence="1">
    <location>
        <begin position="244"/>
        <end position="265"/>
    </location>
</feature>
<evidence type="ECO:0000256" key="1">
    <source>
        <dbReference type="SAM" id="Phobius"/>
    </source>
</evidence>
<feature type="transmembrane region" description="Helical" evidence="1">
    <location>
        <begin position="147"/>
        <end position="167"/>
    </location>
</feature>
<feature type="transmembrane region" description="Helical" evidence="1">
    <location>
        <begin position="219"/>
        <end position="238"/>
    </location>
</feature>
<accession>A0AA96ZS78</accession>
<evidence type="ECO:0000313" key="3">
    <source>
        <dbReference type="Proteomes" id="UP001302978"/>
    </source>
</evidence>
<organism evidence="2 3">
    <name type="scientific">Methanimicrococcus hongohii</name>
    <dbReference type="NCBI Taxonomy" id="3028295"/>
    <lineage>
        <taxon>Archaea</taxon>
        <taxon>Methanobacteriati</taxon>
        <taxon>Methanobacteriota</taxon>
        <taxon>Stenosarchaea group</taxon>
        <taxon>Methanomicrobia</taxon>
        <taxon>Methanosarcinales</taxon>
        <taxon>Methanosarcinaceae</taxon>
        <taxon>Methanimicrococcus</taxon>
    </lineage>
</organism>
<evidence type="ECO:0000313" key="2">
    <source>
        <dbReference type="EMBL" id="WNY23135.1"/>
    </source>
</evidence>
<feature type="transmembrane region" description="Helical" evidence="1">
    <location>
        <begin position="85"/>
        <end position="105"/>
    </location>
</feature>
<reference evidence="2 3" key="1">
    <citation type="submission" date="2023-07" db="EMBL/GenBank/DDBJ databases">
        <title>Closed genoem sequence of Methanomicrococcus sp. Hf6.</title>
        <authorList>
            <person name="Poehlein A."/>
            <person name="Protasov E."/>
            <person name="Platt K."/>
            <person name="Reeh H."/>
            <person name="Daniel R."/>
            <person name="Brune A."/>
        </authorList>
    </citation>
    <scope>NUCLEOTIDE SEQUENCE [LARGE SCALE GENOMIC DNA]</scope>
    <source>
        <strain evidence="2 3">Hf6</strain>
    </source>
</reference>
<dbReference type="PANTHER" id="PTHR37308:SF1">
    <property type="entry name" value="POLYPRENYL-PHOSPHATE TRANSPORTER"/>
    <property type="match status" value="1"/>
</dbReference>
<dbReference type="EMBL" id="CP131059">
    <property type="protein sequence ID" value="WNY23135.1"/>
    <property type="molecule type" value="Genomic_DNA"/>
</dbReference>
<feature type="transmembrane region" description="Helical" evidence="1">
    <location>
        <begin position="187"/>
        <end position="207"/>
    </location>
</feature>